<dbReference type="Proteomes" id="UP001161580">
    <property type="component" value="Unassembled WGS sequence"/>
</dbReference>
<keyword evidence="5" id="KW-1185">Reference proteome</keyword>
<sequence>MLEQVTASGLPPIISLTLNLSAEEAVRTAEIAVVPAGDRVSVAPGQATVIKAGNDLLLTGYVRDVRPGHDAGSRSLVVTVCSRTVDATECSVEHPTGEVLDKDLGAIAKEFDSLKIGIESDGDLPKEPRHKLRDGETLFSAIERRARGRGILIYDTPKGRLKLATKPEGTHKGGLIWGVNILTASSELTERGRHSAVKVRGQASEGSDKQQLRGQSVAKDSGVSRERPLVLVHEGETTVDRLKKRAEWTVKRGAGYASTASITVTGWRDGGGKIWDRNWLVHVEDKWIGIEGLMIIKGLTLSWDGTSQGTTATLSLADPRALGGENPRGKTEGVYAAPGAITVGWEDE</sequence>
<dbReference type="Gene3D" id="3.55.50.10">
    <property type="entry name" value="Baseplate protein-like domains"/>
    <property type="match status" value="1"/>
</dbReference>
<comment type="caution">
    <text evidence="4">The sequence shown here is derived from an EMBL/GenBank/DDBJ whole genome shotgun (WGS) entry which is preliminary data.</text>
</comment>
<feature type="domain" description="Baseplate hub protein gp44/GpP-like second" evidence="3">
    <location>
        <begin position="87"/>
        <end position="164"/>
    </location>
</feature>
<dbReference type="Gene3D" id="3.30.1920.10">
    <property type="entry name" value="Baseplate protein-like domains - 2 layer sandwich fold"/>
    <property type="match status" value="1"/>
</dbReference>
<organism evidence="4 5">
    <name type="scientific">Ferirhizobium litorale</name>
    <dbReference type="NCBI Taxonomy" id="2927786"/>
    <lineage>
        <taxon>Bacteria</taxon>
        <taxon>Pseudomonadati</taxon>
        <taxon>Pseudomonadota</taxon>
        <taxon>Alphaproteobacteria</taxon>
        <taxon>Hyphomicrobiales</taxon>
        <taxon>Rhizobiaceae</taxon>
        <taxon>Ferirhizobium</taxon>
    </lineage>
</organism>
<dbReference type="InterPro" id="IPR053982">
    <property type="entry name" value="Gp44/GpP-like_C"/>
</dbReference>
<evidence type="ECO:0008006" key="6">
    <source>
        <dbReference type="Google" id="ProtNLM"/>
    </source>
</evidence>
<protein>
    <recommendedName>
        <fullName evidence="6">Mu-like prophage tail protein gpP</fullName>
    </recommendedName>
</protein>
<proteinExistence type="predicted"/>
<evidence type="ECO:0000256" key="1">
    <source>
        <dbReference type="SAM" id="MobiDB-lite"/>
    </source>
</evidence>
<reference evidence="4" key="1">
    <citation type="submission" date="2022-03" db="EMBL/GenBank/DDBJ databases">
        <title>Fererhizobium litorale gen. nov., sp. nov., isolated from sandy sediments of the Sea of Japan seashore.</title>
        <authorList>
            <person name="Romanenko L."/>
            <person name="Kurilenko V."/>
            <person name="Otstavnykh N."/>
            <person name="Svetashev V."/>
            <person name="Tekutyeva L."/>
            <person name="Isaeva M."/>
            <person name="Mikhailov V."/>
        </authorList>
    </citation>
    <scope>NUCLEOTIDE SEQUENCE</scope>
    <source>
        <strain evidence="4">KMM 9576</strain>
    </source>
</reference>
<dbReference type="Pfam" id="PF22255">
    <property type="entry name" value="Gp44-like_2nd"/>
    <property type="match status" value="1"/>
</dbReference>
<gene>
    <name evidence="4" type="ORF">MRS75_21300</name>
</gene>
<accession>A0AAE3QK00</accession>
<evidence type="ECO:0000259" key="2">
    <source>
        <dbReference type="Pfam" id="PF21929"/>
    </source>
</evidence>
<evidence type="ECO:0000259" key="3">
    <source>
        <dbReference type="Pfam" id="PF22255"/>
    </source>
</evidence>
<dbReference type="InterPro" id="IPR026276">
    <property type="entry name" value="Baseplate_GpP"/>
</dbReference>
<dbReference type="EMBL" id="JALDYZ010000016">
    <property type="protein sequence ID" value="MDI7924604.1"/>
    <property type="molecule type" value="Genomic_DNA"/>
</dbReference>
<name>A0AAE3QK00_9HYPH</name>
<dbReference type="PIRSF" id="PIRSF004440">
    <property type="entry name" value="GpP"/>
    <property type="match status" value="1"/>
</dbReference>
<evidence type="ECO:0000313" key="4">
    <source>
        <dbReference type="EMBL" id="MDI7924604.1"/>
    </source>
</evidence>
<feature type="region of interest" description="Disordered" evidence="1">
    <location>
        <begin position="192"/>
        <end position="225"/>
    </location>
</feature>
<dbReference type="AlphaFoldDB" id="A0AAE3QK00"/>
<feature type="domain" description="Baseplate hub protein gp44/GpP-like C-terminal" evidence="2">
    <location>
        <begin position="242"/>
        <end position="322"/>
    </location>
</feature>
<dbReference type="RefSeq" id="WP_311794674.1">
    <property type="nucleotide sequence ID" value="NZ_JALDYZ010000016.1"/>
</dbReference>
<dbReference type="Gene3D" id="2.30.300.10">
    <property type="entry name" value="Baseplate protein-like domain - beta roll fold"/>
    <property type="match status" value="1"/>
</dbReference>
<dbReference type="SUPFAM" id="SSF69279">
    <property type="entry name" value="Phage tail proteins"/>
    <property type="match status" value="2"/>
</dbReference>
<dbReference type="InterPro" id="IPR053981">
    <property type="entry name" value="Gp44/GpP-like_2nd"/>
</dbReference>
<dbReference type="Pfam" id="PF21929">
    <property type="entry name" value="GpP_4th"/>
    <property type="match status" value="1"/>
</dbReference>
<evidence type="ECO:0000313" key="5">
    <source>
        <dbReference type="Proteomes" id="UP001161580"/>
    </source>
</evidence>
<dbReference type="InterPro" id="IPR023399">
    <property type="entry name" value="Baseplate-like_2-layer_sand"/>
</dbReference>